<dbReference type="Pfam" id="PF02627">
    <property type="entry name" value="CMD"/>
    <property type="match status" value="1"/>
</dbReference>
<dbReference type="PANTHER" id="PTHR34846">
    <property type="entry name" value="4-CARBOXYMUCONOLACTONE DECARBOXYLASE FAMILY PROTEIN (AFU_ORTHOLOGUE AFUA_6G11590)"/>
    <property type="match status" value="1"/>
</dbReference>
<dbReference type="PANTHER" id="PTHR34846:SF7">
    <property type="entry name" value="BLL7811 PROTEIN"/>
    <property type="match status" value="1"/>
</dbReference>
<protein>
    <submittedName>
        <fullName evidence="2">Alkylhydroperoxidase</fullName>
    </submittedName>
</protein>
<name>A0A0R0D7R4_9GAMM</name>
<sequence>MSNERVNIGKAAPALYQAVVELDRLAGQALAAAGIAEGFSHLLRLRASQINGCAFCIRLHARDALGSGEAADRLAVLPAWRETVYFTAQERAALALVEAVTMVAEGQVEEAVYAEAAAQLSAAQIAAVEWLAVVINSWNRIAICSRYPVGP</sequence>
<dbReference type="InterPro" id="IPR003779">
    <property type="entry name" value="CMD-like"/>
</dbReference>
<reference evidence="2 3" key="1">
    <citation type="submission" date="2015-05" db="EMBL/GenBank/DDBJ databases">
        <title>Genome sequencing and analysis of members of genus Stenotrophomonas.</title>
        <authorList>
            <person name="Patil P.P."/>
            <person name="Midha S."/>
            <person name="Patil P.B."/>
        </authorList>
    </citation>
    <scope>NUCLEOTIDE SEQUENCE [LARGE SCALE GENOMIC DNA]</scope>
    <source>
        <strain evidence="2 3">DSM 24757</strain>
    </source>
</reference>
<dbReference type="RefSeq" id="WP_057637133.1">
    <property type="nucleotide sequence ID" value="NZ_LDJM01000011.1"/>
</dbReference>
<gene>
    <name evidence="2" type="ORF">ABB30_04600</name>
</gene>
<dbReference type="STRING" id="336566.ABB30_04600"/>
<dbReference type="Gene3D" id="1.20.1290.10">
    <property type="entry name" value="AhpD-like"/>
    <property type="match status" value="1"/>
</dbReference>
<organism evidence="2 3">
    <name type="scientific">Stenotrophomonas ginsengisoli</name>
    <dbReference type="NCBI Taxonomy" id="336566"/>
    <lineage>
        <taxon>Bacteria</taxon>
        <taxon>Pseudomonadati</taxon>
        <taxon>Pseudomonadota</taxon>
        <taxon>Gammaproteobacteria</taxon>
        <taxon>Lysobacterales</taxon>
        <taxon>Lysobacteraceae</taxon>
        <taxon>Stenotrophomonas</taxon>
    </lineage>
</organism>
<dbReference type="GO" id="GO:0051920">
    <property type="term" value="F:peroxiredoxin activity"/>
    <property type="evidence" value="ECO:0007669"/>
    <property type="project" value="InterPro"/>
</dbReference>
<keyword evidence="2" id="KW-0560">Oxidoreductase</keyword>
<accession>A0A0R0D7R4</accession>
<dbReference type="EMBL" id="LDJM01000011">
    <property type="protein sequence ID" value="KRG78333.1"/>
    <property type="molecule type" value="Genomic_DNA"/>
</dbReference>
<evidence type="ECO:0000259" key="1">
    <source>
        <dbReference type="Pfam" id="PF02627"/>
    </source>
</evidence>
<dbReference type="InterPro" id="IPR029032">
    <property type="entry name" value="AhpD-like"/>
</dbReference>
<evidence type="ECO:0000313" key="2">
    <source>
        <dbReference type="EMBL" id="KRG78333.1"/>
    </source>
</evidence>
<keyword evidence="2" id="KW-0575">Peroxidase</keyword>
<dbReference type="InterPro" id="IPR004675">
    <property type="entry name" value="AhpD_core"/>
</dbReference>
<evidence type="ECO:0000313" key="3">
    <source>
        <dbReference type="Proteomes" id="UP000050956"/>
    </source>
</evidence>
<dbReference type="SUPFAM" id="SSF69118">
    <property type="entry name" value="AhpD-like"/>
    <property type="match status" value="1"/>
</dbReference>
<proteinExistence type="predicted"/>
<dbReference type="AlphaFoldDB" id="A0A0R0D7R4"/>
<keyword evidence="3" id="KW-1185">Reference proteome</keyword>
<dbReference type="PATRIC" id="fig|336566.3.peg.259"/>
<dbReference type="NCBIfam" id="TIGR00778">
    <property type="entry name" value="ahpD_dom"/>
    <property type="match status" value="1"/>
</dbReference>
<comment type="caution">
    <text evidence="2">The sequence shown here is derived from an EMBL/GenBank/DDBJ whole genome shotgun (WGS) entry which is preliminary data.</text>
</comment>
<feature type="domain" description="Carboxymuconolactone decarboxylase-like" evidence="1">
    <location>
        <begin position="24"/>
        <end position="98"/>
    </location>
</feature>
<dbReference type="Proteomes" id="UP000050956">
    <property type="component" value="Unassembled WGS sequence"/>
</dbReference>